<dbReference type="Gene3D" id="3.40.50.2000">
    <property type="entry name" value="Glycogen Phosphorylase B"/>
    <property type="match status" value="2"/>
</dbReference>
<organism evidence="2">
    <name type="scientific">bioreactor metagenome</name>
    <dbReference type="NCBI Taxonomy" id="1076179"/>
    <lineage>
        <taxon>unclassified sequences</taxon>
        <taxon>metagenomes</taxon>
        <taxon>ecological metagenomes</taxon>
    </lineage>
</organism>
<dbReference type="SUPFAM" id="SSF53756">
    <property type="entry name" value="UDP-Glycosyltransferase/glycogen phosphorylase"/>
    <property type="match status" value="1"/>
</dbReference>
<dbReference type="InterPro" id="IPR003331">
    <property type="entry name" value="UDP_GlcNAc_Epimerase_2_dom"/>
</dbReference>
<evidence type="ECO:0000259" key="1">
    <source>
        <dbReference type="Pfam" id="PF02350"/>
    </source>
</evidence>
<reference evidence="2" key="1">
    <citation type="submission" date="2019-08" db="EMBL/GenBank/DDBJ databases">
        <authorList>
            <person name="Kucharzyk K."/>
            <person name="Murdoch R.W."/>
            <person name="Higgins S."/>
            <person name="Loffler F."/>
        </authorList>
    </citation>
    <scope>NUCLEOTIDE SEQUENCE</scope>
</reference>
<dbReference type="Pfam" id="PF02350">
    <property type="entry name" value="Epimerase_2"/>
    <property type="match status" value="1"/>
</dbReference>
<dbReference type="NCBIfam" id="TIGR00236">
    <property type="entry name" value="wecB"/>
    <property type="match status" value="1"/>
</dbReference>
<accession>A0A644VUC5</accession>
<comment type="caution">
    <text evidence="2">The sequence shown here is derived from an EMBL/GenBank/DDBJ whole genome shotgun (WGS) entry which is preliminary data.</text>
</comment>
<feature type="domain" description="UDP-N-acetylglucosamine 2-epimerase" evidence="1">
    <location>
        <begin position="49"/>
        <end position="375"/>
    </location>
</feature>
<dbReference type="GO" id="GO:0016853">
    <property type="term" value="F:isomerase activity"/>
    <property type="evidence" value="ECO:0007669"/>
    <property type="project" value="UniProtKB-KW"/>
</dbReference>
<dbReference type="AlphaFoldDB" id="A0A644VUC5"/>
<dbReference type="EMBL" id="VSSQ01000449">
    <property type="protein sequence ID" value="MPL94968.1"/>
    <property type="molecule type" value="Genomic_DNA"/>
</dbReference>
<name>A0A644VUC5_9ZZZZ</name>
<gene>
    <name evidence="2" type="primary">wbpI_11</name>
    <name evidence="2" type="ORF">SDC9_41131</name>
</gene>
<dbReference type="PANTHER" id="PTHR43174">
    <property type="entry name" value="UDP-N-ACETYLGLUCOSAMINE 2-EPIMERASE"/>
    <property type="match status" value="1"/>
</dbReference>
<dbReference type="EC" id="5.1.3.23" evidence="2"/>
<keyword evidence="2" id="KW-0413">Isomerase</keyword>
<proteinExistence type="predicted"/>
<sequence>MVKSVYREFRGYLIRMKFDDHRPNIIFIFGTRPEIIKLSPLIQTCIKQTIPFTLIHTGQHYSYELDTLIFNDLELPEPNDNLHIGSASHGEQTGKMLIGIEQILLKEKPDIVLVLGDPNSALAGALAAAKLHIPVCHIEAGRRSYNRSMPEELNRLMIDQIADYLFTPNEWTRQNLLKEGIPDDRIIVSGDPIVDVVTSSKDTAAVCSDILHRLSLEPEKYFLLTLHRPENTDNPNKLHTILNTLDIISAKYAYPVIFPCHPRTKKVLTMHKLIPKNILITDPLGYMDFLQLETHASVILTDSGSMQEEACILHVPCVTLRDDTERPETVQIGANTLAGTRPECIMDAVESMLHGDKNWQNPFGEPGVSERIIHHVLHIITKIA</sequence>
<dbReference type="InterPro" id="IPR029767">
    <property type="entry name" value="WecB-like"/>
</dbReference>
<dbReference type="PANTHER" id="PTHR43174:SF1">
    <property type="entry name" value="UDP-N-ACETYLGLUCOSAMINE 2-EPIMERASE"/>
    <property type="match status" value="1"/>
</dbReference>
<dbReference type="CDD" id="cd03786">
    <property type="entry name" value="GTB_UDP-GlcNAc_2-Epimerase"/>
    <property type="match status" value="1"/>
</dbReference>
<evidence type="ECO:0000313" key="2">
    <source>
        <dbReference type="EMBL" id="MPL94968.1"/>
    </source>
</evidence>
<protein>
    <submittedName>
        <fullName evidence="2">UDP-2,3-diacetamido-2,3-dideoxy-D-glucuronate 2-epimerase</fullName>
        <ecNumber evidence="2">5.1.3.23</ecNumber>
    </submittedName>
</protein>